<dbReference type="AlphaFoldDB" id="A0A1I2F450"/>
<gene>
    <name evidence="3" type="ORF">SAMN05216251_107150</name>
</gene>
<sequence>MAGKSRVSDWLRRRSENASGSGRSARAAAPDDLRRDELIQAAVAASYPVAPAVHPEGFGCSCDRIGCHIPGVHPVSQAWQTQASTDPQRVAQWLDGQPLANFITATGLNHDVLDVPAQAGRLALERLSADSATAGPVALQGEDRMLFFTATRGTPADEDEWWPCALDCNPETADEHPGIRWHCRGSYVLLPPARLPSGGTVSWLPGLGPDLPLPDPLPVLGILSDACAQLDDGGDGTERADRADVAGDTDDARPEPAVWSR</sequence>
<name>A0A1I2F450_9ACTN</name>
<feature type="region of interest" description="Disordered" evidence="1">
    <location>
        <begin position="231"/>
        <end position="261"/>
    </location>
</feature>
<dbReference type="InterPro" id="IPR015330">
    <property type="entry name" value="DNA_primase/pol_bifunc_N"/>
</dbReference>
<feature type="region of interest" description="Disordered" evidence="1">
    <location>
        <begin position="1"/>
        <end position="32"/>
    </location>
</feature>
<accession>A0A1I2F450</accession>
<reference evidence="3 4" key="1">
    <citation type="submission" date="2016-10" db="EMBL/GenBank/DDBJ databases">
        <authorList>
            <person name="de Groot N.N."/>
        </authorList>
    </citation>
    <scope>NUCLEOTIDE SEQUENCE [LARGE SCALE GENOMIC DNA]</scope>
    <source>
        <strain evidence="3 4">CGMCC 4.3510</strain>
    </source>
</reference>
<feature type="compositionally biased region" description="Basic and acidic residues" evidence="1">
    <location>
        <begin position="1"/>
        <end position="16"/>
    </location>
</feature>
<evidence type="ECO:0000259" key="2">
    <source>
        <dbReference type="SMART" id="SM00943"/>
    </source>
</evidence>
<keyword evidence="4" id="KW-1185">Reference proteome</keyword>
<dbReference type="STRING" id="380248.SAMN05216251_107150"/>
<feature type="compositionally biased region" description="Basic and acidic residues" evidence="1">
    <location>
        <begin position="236"/>
        <end position="254"/>
    </location>
</feature>
<dbReference type="EMBL" id="FONG01000007">
    <property type="protein sequence ID" value="SFE99955.1"/>
    <property type="molecule type" value="Genomic_DNA"/>
</dbReference>
<protein>
    <submittedName>
        <fullName evidence="3">Bifunctional DNA primase/polymerase, N-terminal</fullName>
    </submittedName>
</protein>
<feature type="compositionally biased region" description="Low complexity" evidence="1">
    <location>
        <begin position="17"/>
        <end position="28"/>
    </location>
</feature>
<evidence type="ECO:0000313" key="4">
    <source>
        <dbReference type="Proteomes" id="UP000199323"/>
    </source>
</evidence>
<feature type="domain" description="DNA primase/polymerase bifunctional N-terminal" evidence="2">
    <location>
        <begin position="39"/>
        <end position="223"/>
    </location>
</feature>
<dbReference type="RefSeq" id="WP_093713814.1">
    <property type="nucleotide sequence ID" value="NZ_FONG01000007.1"/>
</dbReference>
<dbReference type="Pfam" id="PF09250">
    <property type="entry name" value="Prim-Pol"/>
    <property type="match status" value="1"/>
</dbReference>
<organism evidence="3 4">
    <name type="scientific">Actinacidiphila alni</name>
    <dbReference type="NCBI Taxonomy" id="380248"/>
    <lineage>
        <taxon>Bacteria</taxon>
        <taxon>Bacillati</taxon>
        <taxon>Actinomycetota</taxon>
        <taxon>Actinomycetes</taxon>
        <taxon>Kitasatosporales</taxon>
        <taxon>Streptomycetaceae</taxon>
        <taxon>Actinacidiphila</taxon>
    </lineage>
</organism>
<evidence type="ECO:0000256" key="1">
    <source>
        <dbReference type="SAM" id="MobiDB-lite"/>
    </source>
</evidence>
<dbReference type="Proteomes" id="UP000199323">
    <property type="component" value="Unassembled WGS sequence"/>
</dbReference>
<dbReference type="SMART" id="SM00943">
    <property type="entry name" value="Prim-Pol"/>
    <property type="match status" value="1"/>
</dbReference>
<proteinExistence type="predicted"/>
<dbReference type="OrthoDB" id="3397040at2"/>
<evidence type="ECO:0000313" key="3">
    <source>
        <dbReference type="EMBL" id="SFE99955.1"/>
    </source>
</evidence>